<feature type="region of interest" description="Disordered" evidence="2">
    <location>
        <begin position="240"/>
        <end position="260"/>
    </location>
</feature>
<dbReference type="EMBL" id="JAMKFB020000002">
    <property type="protein sequence ID" value="KAL0201848.1"/>
    <property type="molecule type" value="Genomic_DNA"/>
</dbReference>
<comment type="caution">
    <text evidence="3">The sequence shown here is derived from an EMBL/GenBank/DDBJ whole genome shotgun (WGS) entry which is preliminary data.</text>
</comment>
<dbReference type="Proteomes" id="UP001529510">
    <property type="component" value="Unassembled WGS sequence"/>
</dbReference>
<feature type="region of interest" description="Disordered" evidence="2">
    <location>
        <begin position="285"/>
        <end position="344"/>
    </location>
</feature>
<accession>A0ABD0RTH2</accession>
<feature type="coiled-coil region" evidence="1">
    <location>
        <begin position="8"/>
        <end position="35"/>
    </location>
</feature>
<organism evidence="3 4">
    <name type="scientific">Cirrhinus mrigala</name>
    <name type="common">Mrigala</name>
    <dbReference type="NCBI Taxonomy" id="683832"/>
    <lineage>
        <taxon>Eukaryota</taxon>
        <taxon>Metazoa</taxon>
        <taxon>Chordata</taxon>
        <taxon>Craniata</taxon>
        <taxon>Vertebrata</taxon>
        <taxon>Euteleostomi</taxon>
        <taxon>Actinopterygii</taxon>
        <taxon>Neopterygii</taxon>
        <taxon>Teleostei</taxon>
        <taxon>Ostariophysi</taxon>
        <taxon>Cypriniformes</taxon>
        <taxon>Cyprinidae</taxon>
        <taxon>Labeoninae</taxon>
        <taxon>Labeonini</taxon>
        <taxon>Cirrhinus</taxon>
    </lineage>
</organism>
<feature type="compositionally biased region" description="Low complexity" evidence="2">
    <location>
        <begin position="240"/>
        <end position="252"/>
    </location>
</feature>
<evidence type="ECO:0000313" key="4">
    <source>
        <dbReference type="Proteomes" id="UP001529510"/>
    </source>
</evidence>
<dbReference type="AlphaFoldDB" id="A0ABD0RTH2"/>
<evidence type="ECO:0000256" key="1">
    <source>
        <dbReference type="SAM" id="Coils"/>
    </source>
</evidence>
<feature type="non-terminal residue" evidence="3">
    <location>
        <position position="1"/>
    </location>
</feature>
<feature type="compositionally biased region" description="Polar residues" evidence="2">
    <location>
        <begin position="333"/>
        <end position="343"/>
    </location>
</feature>
<evidence type="ECO:0000256" key="2">
    <source>
        <dbReference type="SAM" id="MobiDB-lite"/>
    </source>
</evidence>
<evidence type="ECO:0000313" key="3">
    <source>
        <dbReference type="EMBL" id="KAL0201848.1"/>
    </source>
</evidence>
<feature type="compositionally biased region" description="Low complexity" evidence="2">
    <location>
        <begin position="302"/>
        <end position="332"/>
    </location>
</feature>
<name>A0ABD0RTH2_CIRMR</name>
<proteinExistence type="predicted"/>
<reference evidence="3 4" key="1">
    <citation type="submission" date="2024-05" db="EMBL/GenBank/DDBJ databases">
        <title>Genome sequencing and assembly of Indian major carp, Cirrhinus mrigala (Hamilton, 1822).</title>
        <authorList>
            <person name="Mohindra V."/>
            <person name="Chowdhury L.M."/>
            <person name="Lal K."/>
            <person name="Jena J.K."/>
        </authorList>
    </citation>
    <scope>NUCLEOTIDE SEQUENCE [LARGE SCALE GENOMIC DNA]</scope>
    <source>
        <strain evidence="3">CM1030</strain>
        <tissue evidence="3">Blood</tissue>
    </source>
</reference>
<feature type="non-terminal residue" evidence="3">
    <location>
        <position position="367"/>
    </location>
</feature>
<sequence length="367" mass="40679">IKIPENCVSRVRAELSRMDEEVKKARREREQFANDQRLRQEMLAKMLNTRKLIPNPSHTLQNHLHYPRSLLPPAAKPKSEAVSEILDLTISPCPSPDIKTPAADLNGVRGRPCATLPETFDLENLISQEQQRQVVLNPNMRMLSTHVPQQHVHTLKQNHSSFGVLTQQQQQQQQSGSRAQPPVQYSTLLSQLHRGQDKSLMLRLLTQMRQQSGASPQSSHVTLPPHVTHASNAHFLGVPKQPAQQAQPQAMQSHVAPATTERTNDEFDFEDLDFSYPSPDSLQYPFTSQALSSSTPPPPPYSSSLFASAPTSSSLSDSSSSSSHFTPSSSSSEQTHLLPNGHSSMDALETLDHMILGTPSDHRQSVI</sequence>
<keyword evidence="1" id="KW-0175">Coiled coil</keyword>
<feature type="region of interest" description="Disordered" evidence="2">
    <location>
        <begin position="163"/>
        <end position="183"/>
    </location>
</feature>
<gene>
    <name evidence="3" type="ORF">M9458_005035</name>
</gene>
<protein>
    <submittedName>
        <fullName evidence="3">Uncharacterized protein</fullName>
    </submittedName>
</protein>
<keyword evidence="4" id="KW-1185">Reference proteome</keyword>